<comment type="caution">
    <text evidence="2">The sequence shown here is derived from an EMBL/GenBank/DDBJ whole genome shotgun (WGS) entry which is preliminary data.</text>
</comment>
<feature type="domain" description="Phosphoribosyltransferase" evidence="1">
    <location>
        <begin position="6"/>
        <end position="143"/>
    </location>
</feature>
<proteinExistence type="predicted"/>
<keyword evidence="3" id="KW-1185">Reference proteome</keyword>
<dbReference type="InterPro" id="IPR000836">
    <property type="entry name" value="PRTase_dom"/>
</dbReference>
<organism evidence="2 3">
    <name type="scientific">Jiulongibacter sediminis</name>
    <dbReference type="NCBI Taxonomy" id="1605367"/>
    <lineage>
        <taxon>Bacteria</taxon>
        <taxon>Pseudomonadati</taxon>
        <taxon>Bacteroidota</taxon>
        <taxon>Cytophagia</taxon>
        <taxon>Cytophagales</taxon>
        <taxon>Leadbetterellaceae</taxon>
        <taxon>Jiulongibacter</taxon>
    </lineage>
</organism>
<dbReference type="OrthoDB" id="664757at2"/>
<dbReference type="Pfam" id="PF00156">
    <property type="entry name" value="Pribosyltran"/>
    <property type="match status" value="1"/>
</dbReference>
<keyword evidence="2" id="KW-0328">Glycosyltransferase</keyword>
<dbReference type="STRING" id="1605367.AFM12_13910"/>
<gene>
    <name evidence="2" type="ORF">AFM12_13910</name>
</gene>
<dbReference type="GO" id="GO:0016757">
    <property type="term" value="F:glycosyltransferase activity"/>
    <property type="evidence" value="ECO:0007669"/>
    <property type="project" value="UniProtKB-KW"/>
</dbReference>
<protein>
    <submittedName>
        <fullName evidence="2">Phosphoribosyltransferase</fullName>
    </submittedName>
</protein>
<sequence length="170" mass="19306">MEVKEVEELLNAEETAQKVRRMAYQIFENNYKEKNLIVAGVNGEGYTLASEIVDNLRQITDKEIYLAKIVLDKQAEVQPDIKIECDVDTFKKKTVVLVDDVLNTGRTLAYSLRPFLSISLKSLQVAVLVNRDFLQFPIKADYVGYGLSTTLNDHVKVVLSDVEKKGVYLF</sequence>
<dbReference type="CDD" id="cd06223">
    <property type="entry name" value="PRTases_typeI"/>
    <property type="match status" value="1"/>
</dbReference>
<dbReference type="EMBL" id="LGTQ01000010">
    <property type="protein sequence ID" value="KPM47590.1"/>
    <property type="molecule type" value="Genomic_DNA"/>
</dbReference>
<dbReference type="PANTHER" id="PTHR11608:SF0">
    <property type="entry name" value="BIFUNCTIONAL PROTEIN PYRR"/>
    <property type="match status" value="1"/>
</dbReference>
<dbReference type="SUPFAM" id="SSF53271">
    <property type="entry name" value="PRTase-like"/>
    <property type="match status" value="1"/>
</dbReference>
<evidence type="ECO:0000313" key="2">
    <source>
        <dbReference type="EMBL" id="KPM47590.1"/>
    </source>
</evidence>
<evidence type="ECO:0000313" key="3">
    <source>
        <dbReference type="Proteomes" id="UP000050454"/>
    </source>
</evidence>
<dbReference type="AlphaFoldDB" id="A0A0P7C5W5"/>
<evidence type="ECO:0000259" key="1">
    <source>
        <dbReference type="Pfam" id="PF00156"/>
    </source>
</evidence>
<keyword evidence="2" id="KW-0808">Transferase</keyword>
<reference evidence="2 3" key="1">
    <citation type="submission" date="2015-07" db="EMBL/GenBank/DDBJ databases">
        <title>The draft genome sequence of Leadbetterella sp. JN14-9.</title>
        <authorList>
            <person name="Liu Y."/>
            <person name="Du J."/>
            <person name="Shao Z."/>
        </authorList>
    </citation>
    <scope>NUCLEOTIDE SEQUENCE [LARGE SCALE GENOMIC DNA]</scope>
    <source>
        <strain evidence="2 3">JN14-9</strain>
    </source>
</reference>
<dbReference type="InterPro" id="IPR050137">
    <property type="entry name" value="PyrR_bifunctional"/>
</dbReference>
<name>A0A0P7C5W5_9BACT</name>
<dbReference type="InterPro" id="IPR029057">
    <property type="entry name" value="PRTase-like"/>
</dbReference>
<dbReference type="RefSeq" id="WP_055149268.1">
    <property type="nucleotide sequence ID" value="NZ_JXSZ01000010.1"/>
</dbReference>
<dbReference type="PANTHER" id="PTHR11608">
    <property type="entry name" value="BIFUNCTIONAL PROTEIN PYRR"/>
    <property type="match status" value="1"/>
</dbReference>
<dbReference type="Gene3D" id="3.40.50.2020">
    <property type="match status" value="1"/>
</dbReference>
<dbReference type="Proteomes" id="UP000050454">
    <property type="component" value="Unassembled WGS sequence"/>
</dbReference>
<accession>A0A0P7C5W5</accession>